<dbReference type="OrthoDB" id="67965at2759"/>
<dbReference type="Pfam" id="PF06966">
    <property type="entry name" value="DUF1295"/>
    <property type="match status" value="1"/>
</dbReference>
<dbReference type="GeneID" id="24099665"/>
<gene>
    <name evidence="1" type="ORF">FIBRA_06944</name>
</gene>
<evidence type="ECO:0000313" key="1">
    <source>
        <dbReference type="EMBL" id="CCM04754.1"/>
    </source>
</evidence>
<dbReference type="EMBL" id="HE797167">
    <property type="protein sequence ID" value="CCM04754.1"/>
    <property type="molecule type" value="Genomic_DNA"/>
</dbReference>
<name>J4H4C5_9APHY</name>
<evidence type="ECO:0000313" key="2">
    <source>
        <dbReference type="Proteomes" id="UP000006352"/>
    </source>
</evidence>
<dbReference type="AlphaFoldDB" id="J4H4C5"/>
<keyword evidence="2" id="KW-1185">Reference proteome</keyword>
<reference evidence="1 2" key="1">
    <citation type="journal article" date="2012" name="Appl. Environ. Microbiol.">
        <title>Short-read sequencing for genomic analysis of the brown rot fungus Fibroporia radiculosa.</title>
        <authorList>
            <person name="Tang J.D."/>
            <person name="Perkins A.D."/>
            <person name="Sonstegard T.S."/>
            <person name="Schroeder S.G."/>
            <person name="Burgess S.C."/>
            <person name="Diehl S.V."/>
        </authorList>
    </citation>
    <scope>NUCLEOTIDE SEQUENCE [LARGE SCALE GENOMIC DNA]</scope>
    <source>
        <strain evidence="1 2">TFFH 294</strain>
    </source>
</reference>
<organism evidence="1 2">
    <name type="scientific">Fibroporia radiculosa</name>
    <dbReference type="NCBI Taxonomy" id="599839"/>
    <lineage>
        <taxon>Eukaryota</taxon>
        <taxon>Fungi</taxon>
        <taxon>Dikarya</taxon>
        <taxon>Basidiomycota</taxon>
        <taxon>Agaricomycotina</taxon>
        <taxon>Agaricomycetes</taxon>
        <taxon>Polyporales</taxon>
        <taxon>Fibroporiaceae</taxon>
        <taxon>Fibroporia</taxon>
    </lineage>
</organism>
<dbReference type="RefSeq" id="XP_012184037.1">
    <property type="nucleotide sequence ID" value="XM_012328647.1"/>
</dbReference>
<dbReference type="HOGENOM" id="CLU_3299363_0_0_1"/>
<dbReference type="Proteomes" id="UP000006352">
    <property type="component" value="Unassembled WGS sequence"/>
</dbReference>
<dbReference type="InterPro" id="IPR010721">
    <property type="entry name" value="UstE-like"/>
</dbReference>
<proteinExistence type="predicted"/>
<dbReference type="InParanoid" id="J4H4C5"/>
<protein>
    <submittedName>
        <fullName evidence="1">Uncharacterized protein</fullName>
    </submittedName>
</protein>
<accession>J4H4C5</accession>
<sequence length="40" mass="4666">MIETVADAQKFYYKSTGFPQNKPLNLGLWAYSRHPPYFGE</sequence>